<proteinExistence type="predicted"/>
<dbReference type="Pfam" id="PF13616">
    <property type="entry name" value="Rotamase_3"/>
    <property type="match status" value="1"/>
</dbReference>
<feature type="domain" description="PpiC" evidence="1">
    <location>
        <begin position="241"/>
        <end position="337"/>
    </location>
</feature>
<protein>
    <submittedName>
        <fullName evidence="2">Chaperone SurA</fullName>
        <ecNumber evidence="2">5.2.1.8</ecNumber>
    </submittedName>
</protein>
<accession>A0A644TTG1</accession>
<organism evidence="2">
    <name type="scientific">bioreactor metagenome</name>
    <dbReference type="NCBI Taxonomy" id="1076179"/>
    <lineage>
        <taxon>unclassified sequences</taxon>
        <taxon>metagenomes</taxon>
        <taxon>ecological metagenomes</taxon>
    </lineage>
</organism>
<comment type="caution">
    <text evidence="2">The sequence shown here is derived from an EMBL/GenBank/DDBJ whole genome shotgun (WGS) entry which is preliminary data.</text>
</comment>
<dbReference type="InterPro" id="IPR000297">
    <property type="entry name" value="PPIase_PpiC"/>
</dbReference>
<keyword evidence="2" id="KW-0413">Isomerase</keyword>
<dbReference type="PROSITE" id="PS50198">
    <property type="entry name" value="PPIC_PPIASE_2"/>
    <property type="match status" value="2"/>
</dbReference>
<evidence type="ECO:0000313" key="2">
    <source>
        <dbReference type="EMBL" id="MPL70170.1"/>
    </source>
</evidence>
<dbReference type="Gene3D" id="3.10.50.40">
    <property type="match status" value="2"/>
</dbReference>
<dbReference type="PANTHER" id="PTHR47245">
    <property type="entry name" value="PEPTIDYLPROLYL ISOMERASE"/>
    <property type="match status" value="1"/>
</dbReference>
<dbReference type="InterPro" id="IPR046357">
    <property type="entry name" value="PPIase_dom_sf"/>
</dbReference>
<gene>
    <name evidence="2" type="primary">surA_4</name>
    <name evidence="2" type="ORF">SDC9_15923</name>
</gene>
<name>A0A644TTG1_9ZZZZ</name>
<dbReference type="SUPFAM" id="SSF109998">
    <property type="entry name" value="Triger factor/SurA peptide-binding domain-like"/>
    <property type="match status" value="1"/>
</dbReference>
<dbReference type="Pfam" id="PF00639">
    <property type="entry name" value="Rotamase"/>
    <property type="match status" value="1"/>
</dbReference>
<dbReference type="PANTHER" id="PTHR47245:SF2">
    <property type="entry name" value="PEPTIDYL-PROLYL CIS-TRANS ISOMERASE HP_0175-RELATED"/>
    <property type="match status" value="1"/>
</dbReference>
<dbReference type="EC" id="5.2.1.8" evidence="2"/>
<dbReference type="AlphaFoldDB" id="A0A644TTG1"/>
<dbReference type="InterPro" id="IPR027304">
    <property type="entry name" value="Trigger_fact/SurA_dom_sf"/>
</dbReference>
<reference evidence="2" key="1">
    <citation type="submission" date="2019-08" db="EMBL/GenBank/DDBJ databases">
        <authorList>
            <person name="Kucharzyk K."/>
            <person name="Murdoch R.W."/>
            <person name="Higgins S."/>
            <person name="Loffler F."/>
        </authorList>
    </citation>
    <scope>NUCLEOTIDE SEQUENCE</scope>
</reference>
<dbReference type="SUPFAM" id="SSF54534">
    <property type="entry name" value="FKBP-like"/>
    <property type="match status" value="2"/>
</dbReference>
<dbReference type="GO" id="GO:0003755">
    <property type="term" value="F:peptidyl-prolyl cis-trans isomerase activity"/>
    <property type="evidence" value="ECO:0007669"/>
    <property type="project" value="UniProtKB-EC"/>
</dbReference>
<dbReference type="InterPro" id="IPR050245">
    <property type="entry name" value="PrsA_foldase"/>
</dbReference>
<feature type="domain" description="PpiC" evidence="1">
    <location>
        <begin position="121"/>
        <end position="235"/>
    </location>
</feature>
<sequence>MKKLIGLLLFSFITLITYAQTDNDIVVEVAGEKISKKEFVEMYQRNNPNPEKKIIKKDLDEYLDLFINFKLKLAEAKKLGLDTLTEYKNEVNSYRKQLVEPYLNDKTVTESLVQEAYDRSKEIVRASHILILIPANATPKDTLEAYNKALSIRNRILKGENFGELAATYSDDPSAKDQTRPESSNVVKGNRGDLGYFSAFNMIYPFETACYNLKINELSMPVRSQRGYHIIKLTDRKPTPFSTCNIAHIWVNFDNHASKEEAKQLIENAYSDLQNNISFDSVVSKYSDDRYSSKKQGVLASQRVTSMPVEYTEMIMQTPINSYTKPFETRYGWHIIKPLLLNPVESIEAQRPTIEQRISKDVRSYRTIEEFIKKSKVEYNFKEDLSKLDAVIKIVTDSVFVKNWQVPESFEGKENIFTIGDIAYTQKDLAKEIEKNQLNQTPEYIPTYVNNIYRKISDEKVLHFADMKLETKHPDLKVTIDEFRDGILIFSITDKFVWNKSITDSVGLSNYFEKNRDNYMWKERADATVFNFYKEIDIKKAKKVIQKGIKKKKTNEEIIEMLAKTFKVKEKTVEYFDFKWGKYERGENKIVDMTNWTLGISEPIQIEKRNHIVIVHQQLTPTNKTLTEAKGIVTSDYQEYLETQWIKYLRTNYTFKVNQDVLNSITN</sequence>
<dbReference type="EMBL" id="VSSQ01000051">
    <property type="protein sequence ID" value="MPL70170.1"/>
    <property type="molecule type" value="Genomic_DNA"/>
</dbReference>
<evidence type="ECO:0000259" key="1">
    <source>
        <dbReference type="PROSITE" id="PS50198"/>
    </source>
</evidence>